<dbReference type="AlphaFoldDB" id="A0A4P7VLT2"/>
<reference evidence="1 2" key="1">
    <citation type="submission" date="2019-02" db="EMBL/GenBank/DDBJ databases">
        <title>Isolation and identification of novel species under the genus Muribaculum.</title>
        <authorList>
            <person name="Miyake S."/>
            <person name="Ding Y."/>
            <person name="Low A."/>
            <person name="Soh M."/>
            <person name="Seedorf H."/>
        </authorList>
    </citation>
    <scope>NUCLEOTIDE SEQUENCE [LARGE SCALE GENOMIC DNA]</scope>
    <source>
        <strain evidence="1 2">TLL-A4</strain>
    </source>
</reference>
<dbReference type="KEGG" id="mgod:E7746_01935"/>
<keyword evidence="2" id="KW-1185">Reference proteome</keyword>
<proteinExistence type="predicted"/>
<protein>
    <submittedName>
        <fullName evidence="1">Uncharacterized protein</fullName>
    </submittedName>
</protein>
<gene>
    <name evidence="1" type="ORF">E7746_01935</name>
</gene>
<name>A0A4P7VLT2_9BACT</name>
<dbReference type="RefSeq" id="WP_136409678.1">
    <property type="nucleotide sequence ID" value="NZ_CP039393.1"/>
</dbReference>
<dbReference type="Proteomes" id="UP000297031">
    <property type="component" value="Chromosome"/>
</dbReference>
<sequence>MERAEALFLQRLDPAIVELAKRIGRGSEDAGCISGKFKTASRSDISGITVGNDENRLFDFIFKKMPDNPRYRQFTNSFTGADILVVSDFEWSYLSDKNKKLIAEARTEGMKFYGLGIHTREYELDKIEDSNDNDWINGYRFLKQCDYRYLYEKGKVVEYFERPNILWN</sequence>
<organism evidence="1 2">
    <name type="scientific">Muribaculum gordoncarteri</name>
    <dbReference type="NCBI Taxonomy" id="2530390"/>
    <lineage>
        <taxon>Bacteria</taxon>
        <taxon>Pseudomonadati</taxon>
        <taxon>Bacteroidota</taxon>
        <taxon>Bacteroidia</taxon>
        <taxon>Bacteroidales</taxon>
        <taxon>Muribaculaceae</taxon>
        <taxon>Muribaculum</taxon>
    </lineage>
</organism>
<accession>A0A4P7VLT2</accession>
<dbReference type="EMBL" id="CP039393">
    <property type="protein sequence ID" value="QCD34721.1"/>
    <property type="molecule type" value="Genomic_DNA"/>
</dbReference>
<evidence type="ECO:0000313" key="1">
    <source>
        <dbReference type="EMBL" id="QCD34721.1"/>
    </source>
</evidence>
<dbReference type="OrthoDB" id="387240at2"/>
<evidence type="ECO:0000313" key="2">
    <source>
        <dbReference type="Proteomes" id="UP000297031"/>
    </source>
</evidence>